<dbReference type="EMBL" id="CP000352">
    <property type="protein sequence ID" value="ADC45107.1"/>
    <property type="molecule type" value="Genomic_DNA"/>
</dbReference>
<sequence>MRWGDPVSSIPNARKTQSLAIGEHCYERPDDTLTMGKATLSDIRYCFYKNWSGPLNLRTPGTSYNKR</sequence>
<evidence type="ECO:0000313" key="2">
    <source>
        <dbReference type="Proteomes" id="UP000002429"/>
    </source>
</evidence>
<dbReference type="AlphaFoldDB" id="D3DXT7"/>
<accession>D3DXT7</accession>
<name>D3DXT7_CUPMC</name>
<reference evidence="2" key="1">
    <citation type="journal article" date="2010" name="PLoS ONE">
        <title>The complete genome sequence of Cupriavidus metallidurans strain CH34, a master survivalist in harsh and anthropogenic environments.</title>
        <authorList>
            <person name="Janssen P.J."/>
            <person name="Van Houdt R."/>
            <person name="Moors H."/>
            <person name="Monsieurs P."/>
            <person name="Morin N."/>
            <person name="Michaux A."/>
            <person name="Benotmane M.A."/>
            <person name="Leys N."/>
            <person name="Vallaeys T."/>
            <person name="Lapidus A."/>
            <person name="Monchy S."/>
            <person name="Medigue C."/>
            <person name="Taghavi S."/>
            <person name="McCorkle S."/>
            <person name="Dunn J."/>
            <person name="van der Lelie D."/>
            <person name="Mergeay M."/>
        </authorList>
    </citation>
    <scope>NUCLEOTIDE SEQUENCE [LARGE SCALE GENOMIC DNA]</scope>
    <source>
        <strain evidence="2">ATCC 43123 / DSM 2839 / NBRC 102507 / CH34</strain>
    </source>
</reference>
<evidence type="ECO:0000313" key="1">
    <source>
        <dbReference type="EMBL" id="ADC45107.1"/>
    </source>
</evidence>
<dbReference type="Proteomes" id="UP000002429">
    <property type="component" value="Chromosome"/>
</dbReference>
<dbReference type="KEGG" id="rme:Rmet_6499"/>
<dbReference type="HOGENOM" id="CLU_2809360_0_0_4"/>
<dbReference type="STRING" id="266264.Rmet_6499"/>
<gene>
    <name evidence="1" type="ordered locus">Rmet_6499</name>
</gene>
<keyword evidence="2" id="KW-1185">Reference proteome</keyword>
<proteinExistence type="predicted"/>
<organism evidence="1 2">
    <name type="scientific">Cupriavidus metallidurans (strain ATCC 43123 / DSM 2839 / NBRC 102507 / CH34)</name>
    <name type="common">Ralstonia metallidurans</name>
    <dbReference type="NCBI Taxonomy" id="266264"/>
    <lineage>
        <taxon>Bacteria</taxon>
        <taxon>Pseudomonadati</taxon>
        <taxon>Pseudomonadota</taxon>
        <taxon>Betaproteobacteria</taxon>
        <taxon>Burkholderiales</taxon>
        <taxon>Burkholderiaceae</taxon>
        <taxon>Cupriavidus</taxon>
    </lineage>
</organism>
<protein>
    <submittedName>
        <fullName evidence="1">Uncharacterized protein</fullName>
    </submittedName>
</protein>